<sequence>MSAVSLTSCAGHKSLLGYNGVLLPMHDPDPLPIPGVIYPVWKSNFVPAFSQIWKLISQGGRWFASIDTEFPGTIYDCDKGRLHDPLYKYMMMKKNVNDTNIIQLGLTLADLNQNIYTWEFNFSDFDIDREDHKHIKRSIELLKRHGIDFWRNKEDGIPSHEFARMCREVGLLENRLVELTWVGFQISSDLGYFTKILTGQKLPDDFEEYKKAERIYFGDRVCDVKDMMNSFPTLKGGLTKVAEKLGIARVAGKSHQAGSDSLLTYLSFIKLSSM</sequence>
<dbReference type="STRING" id="74649.A0A2P6S4H1"/>
<proteinExistence type="inferred from homology"/>
<dbReference type="InterPro" id="IPR012337">
    <property type="entry name" value="RNaseH-like_sf"/>
</dbReference>
<comment type="function">
    <text evidence="17">Ubiquitous transcription factor required for a diverse set of processes. It is a component of the CCR4 complex involved in the control of gene expression.</text>
</comment>
<dbReference type="Proteomes" id="UP000238479">
    <property type="component" value="Chromosome 2"/>
</dbReference>
<evidence type="ECO:0000256" key="2">
    <source>
        <dbReference type="ARBA" id="ARBA00001968"/>
    </source>
</evidence>
<dbReference type="PANTHER" id="PTHR10797">
    <property type="entry name" value="CCR4-NOT TRANSCRIPTION COMPLEX SUBUNIT"/>
    <property type="match status" value="1"/>
</dbReference>
<evidence type="ECO:0000256" key="14">
    <source>
        <dbReference type="ARBA" id="ARBA00023015"/>
    </source>
</evidence>
<dbReference type="InterPro" id="IPR036397">
    <property type="entry name" value="RNaseH_sf"/>
</dbReference>
<dbReference type="AlphaFoldDB" id="A0A2P6S4H1"/>
<evidence type="ECO:0000256" key="5">
    <source>
        <dbReference type="ARBA" id="ARBA00008372"/>
    </source>
</evidence>
<evidence type="ECO:0000256" key="15">
    <source>
        <dbReference type="ARBA" id="ARBA00023163"/>
    </source>
</evidence>
<keyword evidence="10" id="KW-0479">Metal-binding</keyword>
<comment type="subunit">
    <text evidence="6">Component of the CCR4-NOT complex, at least composed of CRR4 and CAF1 proteins.</text>
</comment>
<dbReference type="Pfam" id="PF04857">
    <property type="entry name" value="CAF1"/>
    <property type="match status" value="1"/>
</dbReference>
<evidence type="ECO:0000256" key="9">
    <source>
        <dbReference type="ARBA" id="ARBA00022722"/>
    </source>
</evidence>
<accession>A0A2P6S4H1</accession>
<gene>
    <name evidence="18" type="ORF">RchiOBHm_Chr2g0167861</name>
</gene>
<comment type="catalytic activity">
    <reaction evidence="1">
        <text>Exonucleolytic cleavage of poly(A) to 5'-AMP.</text>
        <dbReference type="EC" id="3.1.13.4"/>
    </reaction>
</comment>
<dbReference type="GO" id="GO:0046872">
    <property type="term" value="F:metal ion binding"/>
    <property type="evidence" value="ECO:0007669"/>
    <property type="project" value="UniProtKB-KW"/>
</dbReference>
<keyword evidence="13" id="KW-0694">RNA-binding</keyword>
<evidence type="ECO:0000313" key="19">
    <source>
        <dbReference type="Proteomes" id="UP000238479"/>
    </source>
</evidence>
<reference evidence="18 19" key="1">
    <citation type="journal article" date="2018" name="Nat. Genet.">
        <title>The Rosa genome provides new insights in the design of modern roses.</title>
        <authorList>
            <person name="Bendahmane M."/>
        </authorList>
    </citation>
    <scope>NUCLEOTIDE SEQUENCE [LARGE SCALE GENOMIC DNA]</scope>
    <source>
        <strain evidence="19">cv. Old Blush</strain>
    </source>
</reference>
<name>A0A2P6S4H1_ROSCH</name>
<comment type="cofactor">
    <cofactor evidence="2">
        <name>a divalent metal cation</name>
        <dbReference type="ChEBI" id="CHEBI:60240"/>
    </cofactor>
</comment>
<dbReference type="GO" id="GO:0004535">
    <property type="term" value="F:poly(A)-specific ribonuclease activity"/>
    <property type="evidence" value="ECO:0007669"/>
    <property type="project" value="UniProtKB-EC"/>
</dbReference>
<evidence type="ECO:0000256" key="13">
    <source>
        <dbReference type="ARBA" id="ARBA00022884"/>
    </source>
</evidence>
<keyword evidence="12" id="KW-0269">Exonuclease</keyword>
<dbReference type="GO" id="GO:0003723">
    <property type="term" value="F:RNA binding"/>
    <property type="evidence" value="ECO:0007669"/>
    <property type="project" value="UniProtKB-KW"/>
</dbReference>
<keyword evidence="14" id="KW-0805">Transcription regulation</keyword>
<dbReference type="Gene3D" id="3.30.420.10">
    <property type="entry name" value="Ribonuclease H-like superfamily/Ribonuclease H"/>
    <property type="match status" value="1"/>
</dbReference>
<evidence type="ECO:0000256" key="11">
    <source>
        <dbReference type="ARBA" id="ARBA00022801"/>
    </source>
</evidence>
<evidence type="ECO:0000256" key="1">
    <source>
        <dbReference type="ARBA" id="ARBA00001663"/>
    </source>
</evidence>
<comment type="similarity">
    <text evidence="5">Belongs to the CAF1 family.</text>
</comment>
<evidence type="ECO:0000256" key="16">
    <source>
        <dbReference type="ARBA" id="ARBA00023242"/>
    </source>
</evidence>
<evidence type="ECO:0000256" key="12">
    <source>
        <dbReference type="ARBA" id="ARBA00022839"/>
    </source>
</evidence>
<keyword evidence="8" id="KW-0963">Cytoplasm</keyword>
<dbReference type="GO" id="GO:0030014">
    <property type="term" value="C:CCR4-NOT complex"/>
    <property type="evidence" value="ECO:0007669"/>
    <property type="project" value="InterPro"/>
</dbReference>
<evidence type="ECO:0000256" key="7">
    <source>
        <dbReference type="ARBA" id="ARBA00012161"/>
    </source>
</evidence>
<evidence type="ECO:0000256" key="6">
    <source>
        <dbReference type="ARBA" id="ARBA00011757"/>
    </source>
</evidence>
<keyword evidence="15" id="KW-0804">Transcription</keyword>
<dbReference type="SUPFAM" id="SSF53098">
    <property type="entry name" value="Ribonuclease H-like"/>
    <property type="match status" value="1"/>
</dbReference>
<keyword evidence="9" id="KW-0540">Nuclease</keyword>
<dbReference type="Gramene" id="PRQ53562">
    <property type="protein sequence ID" value="PRQ53562"/>
    <property type="gene ID" value="RchiOBHm_Chr2g0167861"/>
</dbReference>
<dbReference type="InterPro" id="IPR006941">
    <property type="entry name" value="RNase_CAF1"/>
</dbReference>
<dbReference type="GO" id="GO:0005634">
    <property type="term" value="C:nucleus"/>
    <property type="evidence" value="ECO:0007669"/>
    <property type="project" value="UniProtKB-SubCell"/>
</dbReference>
<keyword evidence="19" id="KW-1185">Reference proteome</keyword>
<evidence type="ECO:0000256" key="4">
    <source>
        <dbReference type="ARBA" id="ARBA00004496"/>
    </source>
</evidence>
<dbReference type="InterPro" id="IPR039637">
    <property type="entry name" value="CNOT7/CNOT8/Pop2"/>
</dbReference>
<protein>
    <recommendedName>
        <fullName evidence="7">poly(A)-specific ribonuclease</fullName>
        <ecNumber evidence="7">3.1.13.4</ecNumber>
    </recommendedName>
</protein>
<comment type="caution">
    <text evidence="18">The sequence shown here is derived from an EMBL/GenBank/DDBJ whole genome shotgun (WGS) entry which is preliminary data.</text>
</comment>
<dbReference type="EMBL" id="PDCK01000040">
    <property type="protein sequence ID" value="PRQ53562.1"/>
    <property type="molecule type" value="Genomic_DNA"/>
</dbReference>
<comment type="subcellular location">
    <subcellularLocation>
        <location evidence="4">Cytoplasm</location>
    </subcellularLocation>
    <subcellularLocation>
        <location evidence="3">Nucleus</location>
    </subcellularLocation>
</comment>
<dbReference type="OMA" id="VIDGAYC"/>
<dbReference type="OrthoDB" id="734776at2759"/>
<evidence type="ECO:0000256" key="8">
    <source>
        <dbReference type="ARBA" id="ARBA00022490"/>
    </source>
</evidence>
<dbReference type="GO" id="GO:0005737">
    <property type="term" value="C:cytoplasm"/>
    <property type="evidence" value="ECO:0007669"/>
    <property type="project" value="UniProtKB-SubCell"/>
</dbReference>
<evidence type="ECO:0000256" key="3">
    <source>
        <dbReference type="ARBA" id="ARBA00004123"/>
    </source>
</evidence>
<evidence type="ECO:0000256" key="10">
    <source>
        <dbReference type="ARBA" id="ARBA00022723"/>
    </source>
</evidence>
<keyword evidence="11 18" id="KW-0378">Hydrolase</keyword>
<dbReference type="EC" id="3.1.13.4" evidence="7"/>
<organism evidence="18 19">
    <name type="scientific">Rosa chinensis</name>
    <name type="common">China rose</name>
    <dbReference type="NCBI Taxonomy" id="74649"/>
    <lineage>
        <taxon>Eukaryota</taxon>
        <taxon>Viridiplantae</taxon>
        <taxon>Streptophyta</taxon>
        <taxon>Embryophyta</taxon>
        <taxon>Tracheophyta</taxon>
        <taxon>Spermatophyta</taxon>
        <taxon>Magnoliopsida</taxon>
        <taxon>eudicotyledons</taxon>
        <taxon>Gunneridae</taxon>
        <taxon>Pentapetalae</taxon>
        <taxon>rosids</taxon>
        <taxon>fabids</taxon>
        <taxon>Rosales</taxon>
        <taxon>Rosaceae</taxon>
        <taxon>Rosoideae</taxon>
        <taxon>Rosoideae incertae sedis</taxon>
        <taxon>Rosa</taxon>
    </lineage>
</organism>
<evidence type="ECO:0000256" key="17">
    <source>
        <dbReference type="ARBA" id="ARBA00025148"/>
    </source>
</evidence>
<keyword evidence="16" id="KW-0539">Nucleus</keyword>
<evidence type="ECO:0000313" key="18">
    <source>
        <dbReference type="EMBL" id="PRQ53562.1"/>
    </source>
</evidence>